<keyword evidence="7" id="KW-0969">Cilium</keyword>
<dbReference type="RefSeq" id="WP_371838325.1">
    <property type="nucleotide sequence ID" value="NZ_JBGMEK010000011.1"/>
</dbReference>
<dbReference type="InterPro" id="IPR001782">
    <property type="entry name" value="Flag_FlgI"/>
</dbReference>
<keyword evidence="5 6" id="KW-0975">Bacterial flagellum</keyword>
<protein>
    <recommendedName>
        <fullName evidence="6">Flagellar P-ring protein</fullName>
    </recommendedName>
    <alternativeName>
        <fullName evidence="6">Basal body P-ring protein</fullName>
    </alternativeName>
</protein>
<dbReference type="PANTHER" id="PTHR30381">
    <property type="entry name" value="FLAGELLAR P-RING PERIPLASMIC PROTEIN FLGI"/>
    <property type="match status" value="1"/>
</dbReference>
<dbReference type="HAMAP" id="MF_00416">
    <property type="entry name" value="FlgI"/>
    <property type="match status" value="1"/>
</dbReference>
<evidence type="ECO:0000256" key="3">
    <source>
        <dbReference type="ARBA" id="ARBA00008994"/>
    </source>
</evidence>
<dbReference type="Pfam" id="PF02119">
    <property type="entry name" value="FlgI"/>
    <property type="match status" value="1"/>
</dbReference>
<dbReference type="NCBIfam" id="NF003676">
    <property type="entry name" value="PRK05303.1"/>
    <property type="match status" value="1"/>
</dbReference>
<dbReference type="EMBL" id="JBGMEK010000011">
    <property type="protein sequence ID" value="MFA0810752.1"/>
    <property type="molecule type" value="Genomic_DNA"/>
</dbReference>
<comment type="subunit">
    <text evidence="6">The basal body constitutes a major portion of the flagellar organelle and consists of four rings (L,P,S, and M) mounted on a central rod.</text>
</comment>
<gene>
    <name evidence="6" type="primary">flgI</name>
    <name evidence="7" type="ORF">ACCI49_07440</name>
</gene>
<organism evidence="7 8">
    <name type="scientific">Microbulbifer epialgicus</name>
    <dbReference type="NCBI Taxonomy" id="393907"/>
    <lineage>
        <taxon>Bacteria</taxon>
        <taxon>Pseudomonadati</taxon>
        <taxon>Pseudomonadota</taxon>
        <taxon>Gammaproteobacteria</taxon>
        <taxon>Cellvibrionales</taxon>
        <taxon>Microbulbiferaceae</taxon>
        <taxon>Microbulbifer</taxon>
    </lineage>
</organism>
<comment type="function">
    <text evidence="1 6">Assembles around the rod to form the L-ring and probably protects the motor/basal body from shearing forces during rotation.</text>
</comment>
<dbReference type="PRINTS" id="PR01010">
    <property type="entry name" value="FLGPRINGFLGI"/>
</dbReference>
<keyword evidence="8" id="KW-1185">Reference proteome</keyword>
<evidence type="ECO:0000313" key="7">
    <source>
        <dbReference type="EMBL" id="MFA0810752.1"/>
    </source>
</evidence>
<dbReference type="PANTHER" id="PTHR30381:SF0">
    <property type="entry name" value="FLAGELLAR P-RING PROTEIN"/>
    <property type="match status" value="1"/>
</dbReference>
<reference evidence="7 8" key="1">
    <citation type="submission" date="2024-08" db="EMBL/GenBank/DDBJ databases">
        <authorList>
            <person name="Ishaq N."/>
        </authorList>
    </citation>
    <scope>NUCLEOTIDE SEQUENCE [LARGE SCALE GENOMIC DNA]</scope>
    <source>
        <strain evidence="7 8">DSM 18651</strain>
    </source>
</reference>
<comment type="similarity">
    <text evidence="3 6">Belongs to the FlgI family.</text>
</comment>
<accession>A0ABV4NYD3</accession>
<keyword evidence="7" id="KW-0966">Cell projection</keyword>
<dbReference type="Proteomes" id="UP001569428">
    <property type="component" value="Unassembled WGS sequence"/>
</dbReference>
<evidence type="ECO:0000256" key="2">
    <source>
        <dbReference type="ARBA" id="ARBA00004117"/>
    </source>
</evidence>
<evidence type="ECO:0000256" key="5">
    <source>
        <dbReference type="ARBA" id="ARBA00023143"/>
    </source>
</evidence>
<comment type="subcellular location">
    <subcellularLocation>
        <location evidence="2 6">Bacterial flagellum basal body</location>
    </subcellularLocation>
</comment>
<keyword evidence="7" id="KW-0282">Flagellum</keyword>
<name>A0ABV4NYD3_9GAMM</name>
<evidence type="ECO:0000313" key="8">
    <source>
        <dbReference type="Proteomes" id="UP001569428"/>
    </source>
</evidence>
<evidence type="ECO:0000256" key="1">
    <source>
        <dbReference type="ARBA" id="ARBA00002591"/>
    </source>
</evidence>
<keyword evidence="4" id="KW-0732">Signal</keyword>
<comment type="caution">
    <text evidence="7">The sequence shown here is derived from an EMBL/GenBank/DDBJ whole genome shotgun (WGS) entry which is preliminary data.</text>
</comment>
<evidence type="ECO:0000256" key="6">
    <source>
        <dbReference type="HAMAP-Rule" id="MF_00416"/>
    </source>
</evidence>
<evidence type="ECO:0000256" key="4">
    <source>
        <dbReference type="ARBA" id="ARBA00022729"/>
    </source>
</evidence>
<proteinExistence type="inferred from homology"/>
<sequence>MRSFRWKLSYSFTILTIAFFIMSDVNATVRLKEFARVEGVRDNALVGYGLVAGLAGTGDTRRSDATIQSIANILARFNVIVDEQEISSRNVAAVIVTANLPAFYQPGDKIDINIASVGDARSLIGGTLLMTPLTAANGVIYALAQGPISVGGYSYGLNGNVIQKNHPTVGVITNGATVEKAVNTKLLEEGQLSVVLSEPDFTTAARVKKAIKSAFPSLNITTEHAGKIIVDVPTNIDLIDLIADLENISITPDSIAKIIINERTGTVVSGGSVRIDAVSISHGNLELSISTDYAVSQPNIFSIGLNKSNLTDENGQGISTVVVPDTNISVKEQSLASVSLPSGSTVNDLVRALKQIHVSTRDMIAILQAIKSAGALHARLIIK</sequence>